<reference evidence="2" key="1">
    <citation type="submission" date="2023-10" db="EMBL/GenBank/DDBJ databases">
        <authorList>
            <person name="Chen Y."/>
            <person name="Shah S."/>
            <person name="Dougan E. K."/>
            <person name="Thang M."/>
            <person name="Chan C."/>
        </authorList>
    </citation>
    <scope>NUCLEOTIDE SEQUENCE [LARGE SCALE GENOMIC DNA]</scope>
</reference>
<feature type="non-terminal residue" evidence="2">
    <location>
        <position position="1"/>
    </location>
</feature>
<dbReference type="Proteomes" id="UP001189429">
    <property type="component" value="Unassembled WGS sequence"/>
</dbReference>
<keyword evidence="3" id="KW-1185">Reference proteome</keyword>
<protein>
    <submittedName>
        <fullName evidence="2">Uncharacterized protein</fullName>
    </submittedName>
</protein>
<evidence type="ECO:0000313" key="2">
    <source>
        <dbReference type="EMBL" id="CAK0884071.1"/>
    </source>
</evidence>
<sequence>AIAEIREWPPSQFGDNMEFQSMCLGTVEFSRELGLRKPSFLDETPRLLARLGEPGAIDNVMIHQCRAVPKEKHHPVTLQFLGDDSPLKALVLQLPSAGGELPERLRRAAQALIDVPFDDHIVEGPRAKAKRVPGNSRLAEFPFVASSLRLDYNIGALAGVVDATGAGIQRAWNSWSAVVNMREPTAPLRLAPQLARKKVYELNTHSRFQPQGLGREPDGPGDFDELGGPGGGGPGDMIAAAHVAGPDEIERYTDLSDSQKLMAEFLRGAVQVHEYVAVPSGPDDDRPFSAYQVRAKQARDIVVETSGTPPTDVTTWLFHPMGVFIDLSWEAGSAPERLDVFQVSPVSTCASMFTVFGDDASKRSCIFTFSVVEPAIDGCIGLGGRTSMSEPNVPVLRLLDELSANRFRAVDGLCARSRGSPLVYGSRRATSKRFDFQCVLAKGSIFKKGQKRCRVQCPRRAACSKRRSLALGTAQLGPSAAKDYLSTWLSAADRMGVAEHRSHKPT</sequence>
<name>A0ABN9WGT7_9DINO</name>
<organism evidence="2 3">
    <name type="scientific">Prorocentrum cordatum</name>
    <dbReference type="NCBI Taxonomy" id="2364126"/>
    <lineage>
        <taxon>Eukaryota</taxon>
        <taxon>Sar</taxon>
        <taxon>Alveolata</taxon>
        <taxon>Dinophyceae</taxon>
        <taxon>Prorocentrales</taxon>
        <taxon>Prorocentraceae</taxon>
        <taxon>Prorocentrum</taxon>
    </lineage>
</organism>
<accession>A0ABN9WGT7</accession>
<evidence type="ECO:0000256" key="1">
    <source>
        <dbReference type="SAM" id="MobiDB-lite"/>
    </source>
</evidence>
<evidence type="ECO:0000313" key="3">
    <source>
        <dbReference type="Proteomes" id="UP001189429"/>
    </source>
</evidence>
<dbReference type="EMBL" id="CAUYUJ010018501">
    <property type="protein sequence ID" value="CAK0884071.1"/>
    <property type="molecule type" value="Genomic_DNA"/>
</dbReference>
<proteinExistence type="predicted"/>
<comment type="caution">
    <text evidence="2">The sequence shown here is derived from an EMBL/GenBank/DDBJ whole genome shotgun (WGS) entry which is preliminary data.</text>
</comment>
<gene>
    <name evidence="2" type="ORF">PCOR1329_LOCUS66115</name>
</gene>
<feature type="region of interest" description="Disordered" evidence="1">
    <location>
        <begin position="207"/>
        <end position="235"/>
    </location>
</feature>
<feature type="non-terminal residue" evidence="2">
    <location>
        <position position="506"/>
    </location>
</feature>